<dbReference type="RefSeq" id="WP_240622578.1">
    <property type="nucleotide sequence ID" value="NZ_BAABDT010000005.1"/>
</dbReference>
<proteinExistence type="predicted"/>
<organism evidence="1 2">
    <name type="scientific">Flavobacterium ginsengisoli</name>
    <dbReference type="NCBI Taxonomy" id="871694"/>
    <lineage>
        <taxon>Bacteria</taxon>
        <taxon>Pseudomonadati</taxon>
        <taxon>Bacteroidota</taxon>
        <taxon>Flavobacteriia</taxon>
        <taxon>Flavobacteriales</taxon>
        <taxon>Flavobacteriaceae</taxon>
        <taxon>Flavobacterium</taxon>
    </lineage>
</organism>
<protein>
    <submittedName>
        <fullName evidence="1">Uncharacterized protein</fullName>
    </submittedName>
</protein>
<comment type="caution">
    <text evidence="1">The sequence shown here is derived from an EMBL/GenBank/DDBJ whole genome shotgun (WGS) entry which is preliminary data.</text>
</comment>
<evidence type="ECO:0000313" key="1">
    <source>
        <dbReference type="EMBL" id="GAA3741260.1"/>
    </source>
</evidence>
<dbReference type="Proteomes" id="UP001501367">
    <property type="component" value="Unassembled WGS sequence"/>
</dbReference>
<name>A0ABP7FJ59_9FLAO</name>
<evidence type="ECO:0000313" key="2">
    <source>
        <dbReference type="Proteomes" id="UP001501367"/>
    </source>
</evidence>
<reference evidence="2" key="1">
    <citation type="journal article" date="2019" name="Int. J. Syst. Evol. Microbiol.">
        <title>The Global Catalogue of Microorganisms (GCM) 10K type strain sequencing project: providing services to taxonomists for standard genome sequencing and annotation.</title>
        <authorList>
            <consortium name="The Broad Institute Genomics Platform"/>
            <consortium name="The Broad Institute Genome Sequencing Center for Infectious Disease"/>
            <person name="Wu L."/>
            <person name="Ma J."/>
        </authorList>
    </citation>
    <scope>NUCLEOTIDE SEQUENCE [LARGE SCALE GENOMIC DNA]</scope>
    <source>
        <strain evidence="2">JCM 17336</strain>
    </source>
</reference>
<sequence length="139" mass="16412">MKMDVMDREILSDTLKNIDKKIEGLNNQKIKAFFESLGLEQRDDIAKDYLNWENILIVVPSRSTLNELKKYKYSISRISFIANPNAEQIHIYDFNEWKNSTRNKTQFQIRELLKTNFGGSPKISENRDWVKLMQKNHGS</sequence>
<accession>A0ABP7FJ59</accession>
<keyword evidence="2" id="KW-1185">Reference proteome</keyword>
<gene>
    <name evidence="1" type="ORF">GCM10022422_26120</name>
</gene>
<dbReference type="EMBL" id="BAABDT010000005">
    <property type="protein sequence ID" value="GAA3741260.1"/>
    <property type="molecule type" value="Genomic_DNA"/>
</dbReference>